<comment type="similarity">
    <text evidence="5">Belongs to the class-III pyridoxal-phosphate-dependent aminotransferase family.</text>
</comment>
<evidence type="ECO:0000256" key="1">
    <source>
        <dbReference type="ARBA" id="ARBA00001933"/>
    </source>
</evidence>
<accession>A0ABX7Y3X0</accession>
<dbReference type="InterPro" id="IPR049704">
    <property type="entry name" value="Aminotrans_3_PPA_site"/>
</dbReference>
<proteinExistence type="inferred from homology"/>
<dbReference type="Proteomes" id="UP000678513">
    <property type="component" value="Chromosome"/>
</dbReference>
<dbReference type="InterPro" id="IPR005814">
    <property type="entry name" value="Aminotrans_3"/>
</dbReference>
<evidence type="ECO:0000256" key="4">
    <source>
        <dbReference type="ARBA" id="ARBA00022898"/>
    </source>
</evidence>
<keyword evidence="3" id="KW-0808">Transferase</keyword>
<evidence type="ECO:0000256" key="5">
    <source>
        <dbReference type="RuleBase" id="RU003560"/>
    </source>
</evidence>
<evidence type="ECO:0000313" key="7">
    <source>
        <dbReference type="Proteomes" id="UP000678513"/>
    </source>
</evidence>
<dbReference type="PIRSF" id="PIRSF000521">
    <property type="entry name" value="Transaminase_4ab_Lys_Orn"/>
    <property type="match status" value="1"/>
</dbReference>
<dbReference type="InterPro" id="IPR015422">
    <property type="entry name" value="PyrdxlP-dep_Trfase_small"/>
</dbReference>
<reference evidence="6 7" key="1">
    <citation type="submission" date="2021-03" db="EMBL/GenBank/DDBJ databases">
        <title>Human Oral Microbial Genomes.</title>
        <authorList>
            <person name="Johnston C.D."/>
            <person name="Chen T."/>
            <person name="Dewhirst F.E."/>
        </authorList>
    </citation>
    <scope>NUCLEOTIDE SEQUENCE [LARGE SCALE GENOMIC DNA]</scope>
    <source>
        <strain evidence="6 7">DSMZ 100122</strain>
    </source>
</reference>
<dbReference type="Gene3D" id="3.40.640.10">
    <property type="entry name" value="Type I PLP-dependent aspartate aminotransferase-like (Major domain)"/>
    <property type="match status" value="1"/>
</dbReference>
<dbReference type="EMBL" id="CP072384">
    <property type="protein sequence ID" value="QUC07889.1"/>
    <property type="molecule type" value="Genomic_DNA"/>
</dbReference>
<dbReference type="PROSITE" id="PS00600">
    <property type="entry name" value="AA_TRANSFER_CLASS_3"/>
    <property type="match status" value="1"/>
</dbReference>
<dbReference type="InterPro" id="IPR050103">
    <property type="entry name" value="Class-III_PLP-dep_AT"/>
</dbReference>
<evidence type="ECO:0000313" key="6">
    <source>
        <dbReference type="EMBL" id="QUC07889.1"/>
    </source>
</evidence>
<dbReference type="GO" id="GO:0008483">
    <property type="term" value="F:transaminase activity"/>
    <property type="evidence" value="ECO:0007669"/>
    <property type="project" value="UniProtKB-KW"/>
</dbReference>
<dbReference type="PANTHER" id="PTHR11986">
    <property type="entry name" value="AMINOTRANSFERASE CLASS III"/>
    <property type="match status" value="1"/>
</dbReference>
<dbReference type="SUPFAM" id="SSF53383">
    <property type="entry name" value="PLP-dependent transferases"/>
    <property type="match status" value="1"/>
</dbReference>
<dbReference type="PANTHER" id="PTHR11986:SF79">
    <property type="entry name" value="ACETYLORNITHINE AMINOTRANSFERASE, MITOCHONDRIAL"/>
    <property type="match status" value="1"/>
</dbReference>
<comment type="cofactor">
    <cofactor evidence="1">
        <name>pyridoxal 5'-phosphate</name>
        <dbReference type="ChEBI" id="CHEBI:597326"/>
    </cofactor>
</comment>
<sequence length="402" mass="43178">MIDPLDIQKQVTNAAMVTMQRMLTAEVECSHEGQYLITASGRKYLNLGGYGIFLLGGNPKSVLQAVTNQMQKMAMSTRLVPNTLLGQAAAKLLSTQGGSLAKVIFANSGAEATEIAVKIAKINGCNRLIGMDNAFHGKTTGALALSGRGTYQAPFRPLLDVEHVPFGDIDALQHKIRDGGRSAVIVEPIQGEAGVVFPPEGYLSSLGKICQEADAILIVDEIQTGLGRLGCWWEYQAAGCNPDIVLSGKVLSGGVYPIAAVSVTSELYKPFDGDPLLHSSTYAGSPAACATVLAVMDYLEHNQVPDRADKLGRKLSFIMNRVLKDPQVLEVRGKGLLWAVEFLPGAASGEFLFHCMDYGIIPSTALNSSNIIRFTPPVIIEENDIRAIDLMLTEWLNRSSDA</sequence>
<evidence type="ECO:0000256" key="3">
    <source>
        <dbReference type="ARBA" id="ARBA00022679"/>
    </source>
</evidence>
<dbReference type="InterPro" id="IPR015424">
    <property type="entry name" value="PyrdxlP-dep_Trfase"/>
</dbReference>
<keyword evidence="7" id="KW-1185">Reference proteome</keyword>
<organism evidence="6 7">
    <name type="scientific">Arachnia rubra</name>
    <dbReference type="NCBI Taxonomy" id="1547448"/>
    <lineage>
        <taxon>Bacteria</taxon>
        <taxon>Bacillati</taxon>
        <taxon>Actinomycetota</taxon>
        <taxon>Actinomycetes</taxon>
        <taxon>Propionibacteriales</taxon>
        <taxon>Propionibacteriaceae</taxon>
        <taxon>Arachnia</taxon>
    </lineage>
</organism>
<gene>
    <name evidence="6" type="ORF">J5A65_13390</name>
</gene>
<name>A0ABX7Y3X0_9ACTN</name>
<protein>
    <submittedName>
        <fullName evidence="6">Aspartate aminotransferase family protein</fullName>
    </submittedName>
</protein>
<keyword evidence="4 5" id="KW-0663">Pyridoxal phosphate</keyword>
<keyword evidence="2 6" id="KW-0032">Aminotransferase</keyword>
<dbReference type="Gene3D" id="3.90.1150.10">
    <property type="entry name" value="Aspartate Aminotransferase, domain 1"/>
    <property type="match status" value="1"/>
</dbReference>
<evidence type="ECO:0000256" key="2">
    <source>
        <dbReference type="ARBA" id="ARBA00022576"/>
    </source>
</evidence>
<dbReference type="InterPro" id="IPR015421">
    <property type="entry name" value="PyrdxlP-dep_Trfase_major"/>
</dbReference>
<dbReference type="Pfam" id="PF00202">
    <property type="entry name" value="Aminotran_3"/>
    <property type="match status" value="1"/>
</dbReference>
<dbReference type="CDD" id="cd00610">
    <property type="entry name" value="OAT_like"/>
    <property type="match status" value="1"/>
</dbReference>
<dbReference type="RefSeq" id="WP_212323063.1">
    <property type="nucleotide sequence ID" value="NZ_AP024463.1"/>
</dbReference>